<dbReference type="InterPro" id="IPR050556">
    <property type="entry name" value="Type_II_TA_system_RNase"/>
</dbReference>
<dbReference type="PANTHER" id="PTHR33653:SF1">
    <property type="entry name" value="RIBONUCLEASE VAPC2"/>
    <property type="match status" value="1"/>
</dbReference>
<evidence type="ECO:0000256" key="8">
    <source>
        <dbReference type="HAMAP-Rule" id="MF_00265"/>
    </source>
</evidence>
<dbReference type="RefSeq" id="WP_344875281.1">
    <property type="nucleotide sequence ID" value="NZ_BAABAL010000009.1"/>
</dbReference>
<dbReference type="HAMAP" id="MF_00265">
    <property type="entry name" value="VapC_Nob1"/>
    <property type="match status" value="1"/>
</dbReference>
<dbReference type="Gene3D" id="3.40.50.1010">
    <property type="entry name" value="5'-nuclease"/>
    <property type="match status" value="1"/>
</dbReference>
<dbReference type="CDD" id="cd18746">
    <property type="entry name" value="PIN_VapC4-5_FitB-like"/>
    <property type="match status" value="1"/>
</dbReference>
<dbReference type="InterPro" id="IPR022907">
    <property type="entry name" value="VapC_family"/>
</dbReference>
<feature type="binding site" evidence="8">
    <location>
        <position position="101"/>
    </location>
    <ligand>
        <name>Mg(2+)</name>
        <dbReference type="ChEBI" id="CHEBI:18420"/>
    </ligand>
</feature>
<comment type="caution">
    <text evidence="10">The sequence shown here is derived from an EMBL/GenBank/DDBJ whole genome shotgun (WGS) entry which is preliminary data.</text>
</comment>
<evidence type="ECO:0000256" key="6">
    <source>
        <dbReference type="ARBA" id="ARBA00022842"/>
    </source>
</evidence>
<feature type="binding site" evidence="8">
    <location>
        <position position="6"/>
    </location>
    <ligand>
        <name>Mg(2+)</name>
        <dbReference type="ChEBI" id="CHEBI:18420"/>
    </ligand>
</feature>
<evidence type="ECO:0000256" key="5">
    <source>
        <dbReference type="ARBA" id="ARBA00022801"/>
    </source>
</evidence>
<organism evidence="10 11">
    <name type="scientific">Allokutzneria multivorans</name>
    <dbReference type="NCBI Taxonomy" id="1142134"/>
    <lineage>
        <taxon>Bacteria</taxon>
        <taxon>Bacillati</taxon>
        <taxon>Actinomycetota</taxon>
        <taxon>Actinomycetes</taxon>
        <taxon>Pseudonocardiales</taxon>
        <taxon>Pseudonocardiaceae</taxon>
        <taxon>Allokutzneria</taxon>
    </lineage>
</organism>
<evidence type="ECO:0000256" key="7">
    <source>
        <dbReference type="ARBA" id="ARBA00038093"/>
    </source>
</evidence>
<keyword evidence="6 8" id="KW-0460">Magnesium</keyword>
<keyword evidence="4 8" id="KW-0479">Metal-binding</keyword>
<dbReference type="InterPro" id="IPR002716">
    <property type="entry name" value="PIN_dom"/>
</dbReference>
<dbReference type="EC" id="3.1.-.-" evidence="8"/>
<keyword evidence="5 8" id="KW-0378">Hydrolase</keyword>
<evidence type="ECO:0000313" key="10">
    <source>
        <dbReference type="EMBL" id="GAA4007130.1"/>
    </source>
</evidence>
<evidence type="ECO:0000313" key="11">
    <source>
        <dbReference type="Proteomes" id="UP001501747"/>
    </source>
</evidence>
<evidence type="ECO:0000256" key="4">
    <source>
        <dbReference type="ARBA" id="ARBA00022723"/>
    </source>
</evidence>
<accession>A0ABP7S5U2</accession>
<dbReference type="EMBL" id="BAABAL010000009">
    <property type="protein sequence ID" value="GAA4007130.1"/>
    <property type="molecule type" value="Genomic_DNA"/>
</dbReference>
<sequence>MSFLLDTNVVSEIRKKTPNAGVLDWFGSVPATELFLSVLVVGEIRQGIERLARRDATQAEVLERWLKQLVTAYEDRIVPITTEIADTWGRLNVPNPVPAIDGLLAATALVRGWTLVTRNTSDVASTGVRLVDPFSSPP</sequence>
<feature type="domain" description="PIN" evidence="9">
    <location>
        <begin position="4"/>
        <end position="120"/>
    </location>
</feature>
<dbReference type="PANTHER" id="PTHR33653">
    <property type="entry name" value="RIBONUCLEASE VAPC2"/>
    <property type="match status" value="1"/>
</dbReference>
<protein>
    <recommendedName>
        <fullName evidence="8">Ribonuclease VapC</fullName>
        <shortName evidence="8">RNase VapC</shortName>
        <ecNumber evidence="8">3.1.-.-</ecNumber>
    </recommendedName>
    <alternativeName>
        <fullName evidence="8">Toxin VapC</fullName>
    </alternativeName>
</protein>
<reference evidence="11" key="1">
    <citation type="journal article" date="2019" name="Int. J. Syst. Evol. Microbiol.">
        <title>The Global Catalogue of Microorganisms (GCM) 10K type strain sequencing project: providing services to taxonomists for standard genome sequencing and annotation.</title>
        <authorList>
            <consortium name="The Broad Institute Genomics Platform"/>
            <consortium name="The Broad Institute Genome Sequencing Center for Infectious Disease"/>
            <person name="Wu L."/>
            <person name="Ma J."/>
        </authorList>
    </citation>
    <scope>NUCLEOTIDE SEQUENCE [LARGE SCALE GENOMIC DNA]</scope>
    <source>
        <strain evidence="11">JCM 17342</strain>
    </source>
</reference>
<keyword evidence="3 8" id="KW-0540">Nuclease</keyword>
<keyword evidence="11" id="KW-1185">Reference proteome</keyword>
<keyword evidence="2 8" id="KW-1277">Toxin-antitoxin system</keyword>
<dbReference type="Proteomes" id="UP001501747">
    <property type="component" value="Unassembled WGS sequence"/>
</dbReference>
<dbReference type="Pfam" id="PF01850">
    <property type="entry name" value="PIN"/>
    <property type="match status" value="1"/>
</dbReference>
<dbReference type="InterPro" id="IPR029060">
    <property type="entry name" value="PIN-like_dom_sf"/>
</dbReference>
<gene>
    <name evidence="8" type="primary">vapC</name>
    <name evidence="10" type="ORF">GCM10022247_31340</name>
</gene>
<name>A0ABP7S5U2_9PSEU</name>
<comment type="function">
    <text evidence="8">Toxic component of a toxin-antitoxin (TA) system. An RNase.</text>
</comment>
<evidence type="ECO:0000256" key="2">
    <source>
        <dbReference type="ARBA" id="ARBA00022649"/>
    </source>
</evidence>
<evidence type="ECO:0000256" key="3">
    <source>
        <dbReference type="ARBA" id="ARBA00022722"/>
    </source>
</evidence>
<evidence type="ECO:0000259" key="9">
    <source>
        <dbReference type="Pfam" id="PF01850"/>
    </source>
</evidence>
<proteinExistence type="inferred from homology"/>
<evidence type="ECO:0000256" key="1">
    <source>
        <dbReference type="ARBA" id="ARBA00001946"/>
    </source>
</evidence>
<comment type="cofactor">
    <cofactor evidence="1 8">
        <name>Mg(2+)</name>
        <dbReference type="ChEBI" id="CHEBI:18420"/>
    </cofactor>
</comment>
<keyword evidence="8" id="KW-0800">Toxin</keyword>
<comment type="similarity">
    <text evidence="7 8">Belongs to the PINc/VapC protein family.</text>
</comment>
<dbReference type="SUPFAM" id="SSF88723">
    <property type="entry name" value="PIN domain-like"/>
    <property type="match status" value="1"/>
</dbReference>